<sequence>MNKIEAIFRPERLNNIKDALSEVGIVGLTVTQVSGRGSQGGVEVTAARGLGTYRIDMLPKVKLEVVVNDPDTDRAVDIIRTNAITGAPGDGKIFIYPVGDAIRIRTGEHGSDAV</sequence>
<dbReference type="GO" id="GO:0006808">
    <property type="term" value="P:regulation of nitrogen utilization"/>
    <property type="evidence" value="ECO:0007669"/>
    <property type="project" value="InterPro"/>
</dbReference>
<dbReference type="Gene3D" id="3.30.70.120">
    <property type="match status" value="1"/>
</dbReference>
<feature type="modified residue" description="O-UMP-tyrosine" evidence="1">
    <location>
        <position position="53"/>
    </location>
</feature>
<dbReference type="InterPro" id="IPR011322">
    <property type="entry name" value="N-reg_PII-like_a/b"/>
</dbReference>
<dbReference type="InterPro" id="IPR015867">
    <property type="entry name" value="N-reg_PII/ATP_PRibTrfase_C"/>
</dbReference>
<dbReference type="GO" id="GO:0005829">
    <property type="term" value="C:cytosol"/>
    <property type="evidence" value="ECO:0007669"/>
    <property type="project" value="TreeGrafter"/>
</dbReference>
<dbReference type="Pfam" id="PF00543">
    <property type="entry name" value="P-II"/>
    <property type="match status" value="1"/>
</dbReference>
<evidence type="ECO:0000313" key="3">
    <source>
        <dbReference type="EMBL" id="CAI8039625.1"/>
    </source>
</evidence>
<gene>
    <name evidence="3" type="ORF">GBAR_LOCUS22065</name>
</gene>
<dbReference type="GO" id="GO:0005524">
    <property type="term" value="F:ATP binding"/>
    <property type="evidence" value="ECO:0007669"/>
    <property type="project" value="TreeGrafter"/>
</dbReference>
<evidence type="ECO:0000256" key="2">
    <source>
        <dbReference type="RuleBase" id="RU003936"/>
    </source>
</evidence>
<dbReference type="SUPFAM" id="SSF54913">
    <property type="entry name" value="GlnB-like"/>
    <property type="match status" value="1"/>
</dbReference>
<dbReference type="PANTHER" id="PTHR30115:SF11">
    <property type="entry name" value="NITROGEN REGULATORY PROTEIN P-II HOMOLOG"/>
    <property type="match status" value="1"/>
</dbReference>
<comment type="caution">
    <text evidence="3">The sequence shown here is derived from an EMBL/GenBank/DDBJ whole genome shotgun (WGS) entry which is preliminary data.</text>
</comment>
<dbReference type="SMART" id="SM00938">
    <property type="entry name" value="P-II"/>
    <property type="match status" value="1"/>
</dbReference>
<protein>
    <submittedName>
        <fullName evidence="3">Uncharacterized nitrogen regulatory PII-like protein MJ0059</fullName>
    </submittedName>
</protein>
<reference evidence="3" key="1">
    <citation type="submission" date="2023-03" db="EMBL/GenBank/DDBJ databases">
        <authorList>
            <person name="Steffen K."/>
            <person name="Cardenas P."/>
        </authorList>
    </citation>
    <scope>NUCLEOTIDE SEQUENCE</scope>
</reference>
<organism evidence="3 4">
    <name type="scientific">Geodia barretti</name>
    <name type="common">Barrett's horny sponge</name>
    <dbReference type="NCBI Taxonomy" id="519541"/>
    <lineage>
        <taxon>Eukaryota</taxon>
        <taxon>Metazoa</taxon>
        <taxon>Porifera</taxon>
        <taxon>Demospongiae</taxon>
        <taxon>Heteroscleromorpha</taxon>
        <taxon>Tetractinellida</taxon>
        <taxon>Astrophorina</taxon>
        <taxon>Geodiidae</taxon>
        <taxon>Geodia</taxon>
    </lineage>
</organism>
<accession>A0AA35X668</accession>
<comment type="similarity">
    <text evidence="2">Belongs to the P(II) protein family.</text>
</comment>
<keyword evidence="1" id="KW-0597">Phosphoprotein</keyword>
<dbReference type="PRINTS" id="PR00340">
    <property type="entry name" value="PIIGLNB"/>
</dbReference>
<dbReference type="EMBL" id="CASHTH010003053">
    <property type="protein sequence ID" value="CAI8039625.1"/>
    <property type="molecule type" value="Genomic_DNA"/>
</dbReference>
<proteinExistence type="inferred from homology"/>
<dbReference type="GO" id="GO:0030234">
    <property type="term" value="F:enzyme regulator activity"/>
    <property type="evidence" value="ECO:0007669"/>
    <property type="project" value="InterPro"/>
</dbReference>
<dbReference type="PANTHER" id="PTHR30115">
    <property type="entry name" value="NITROGEN REGULATORY PROTEIN P-II"/>
    <property type="match status" value="1"/>
</dbReference>
<evidence type="ECO:0000313" key="4">
    <source>
        <dbReference type="Proteomes" id="UP001174909"/>
    </source>
</evidence>
<dbReference type="Proteomes" id="UP001174909">
    <property type="component" value="Unassembled WGS sequence"/>
</dbReference>
<evidence type="ECO:0000256" key="1">
    <source>
        <dbReference type="PIRSR" id="PIRSR602187-50"/>
    </source>
</evidence>
<dbReference type="InterPro" id="IPR017918">
    <property type="entry name" value="N-reg_PII_CS"/>
</dbReference>
<dbReference type="PROSITE" id="PS00638">
    <property type="entry name" value="PII_GLNB_CTER"/>
    <property type="match status" value="1"/>
</dbReference>
<dbReference type="PROSITE" id="PS51343">
    <property type="entry name" value="PII_GLNB_DOM"/>
    <property type="match status" value="1"/>
</dbReference>
<keyword evidence="4" id="KW-1185">Reference proteome</keyword>
<dbReference type="InterPro" id="IPR002187">
    <property type="entry name" value="N-reg_PII"/>
</dbReference>
<dbReference type="AlphaFoldDB" id="A0AA35X668"/>
<name>A0AA35X668_GEOBA</name>